<dbReference type="AlphaFoldDB" id="A0A093GQL3"/>
<name>A0A093GQL3_DRYPU</name>
<evidence type="ECO:0000313" key="2">
    <source>
        <dbReference type="Proteomes" id="UP000053875"/>
    </source>
</evidence>
<feature type="non-terminal residue" evidence="1">
    <location>
        <position position="110"/>
    </location>
</feature>
<reference evidence="1 2" key="1">
    <citation type="submission" date="2014-04" db="EMBL/GenBank/DDBJ databases">
        <title>Genome evolution of avian class.</title>
        <authorList>
            <person name="Zhang G."/>
            <person name="Li C."/>
        </authorList>
    </citation>
    <scope>NUCLEOTIDE SEQUENCE [LARGE SCALE GENOMIC DNA]</scope>
    <source>
        <strain evidence="1">BGI_N307</strain>
    </source>
</reference>
<dbReference type="EMBL" id="KL216359">
    <property type="protein sequence ID" value="KFV69292.1"/>
    <property type="molecule type" value="Genomic_DNA"/>
</dbReference>
<keyword evidence="2" id="KW-1185">Reference proteome</keyword>
<dbReference type="Proteomes" id="UP000053875">
    <property type="component" value="Unassembled WGS sequence"/>
</dbReference>
<sequence>HLSVLLSQDRGNIGQELVPRSMNLWGEVIGVAAGHGAQDAVGEQLQHGLWWQFPPLQTCVLAHLEVHWVHPEDVSVQLAEFGQGTSDVVHILHSFPDGVQHLGAVATEVS</sequence>
<organism evidence="1 2">
    <name type="scientific">Dryobates pubescens</name>
    <name type="common">Downy woodpecker</name>
    <name type="synonym">Picoides pubescens</name>
    <dbReference type="NCBI Taxonomy" id="118200"/>
    <lineage>
        <taxon>Eukaryota</taxon>
        <taxon>Metazoa</taxon>
        <taxon>Chordata</taxon>
        <taxon>Craniata</taxon>
        <taxon>Vertebrata</taxon>
        <taxon>Euteleostomi</taxon>
        <taxon>Archelosauria</taxon>
        <taxon>Archosauria</taxon>
        <taxon>Dinosauria</taxon>
        <taxon>Saurischia</taxon>
        <taxon>Theropoda</taxon>
        <taxon>Coelurosauria</taxon>
        <taxon>Aves</taxon>
        <taxon>Neognathae</taxon>
        <taxon>Neoaves</taxon>
        <taxon>Telluraves</taxon>
        <taxon>Coraciimorphae</taxon>
        <taxon>Piciformes</taxon>
        <taxon>Picidae</taxon>
        <taxon>Dryobates</taxon>
    </lineage>
</organism>
<feature type="non-terminal residue" evidence="1">
    <location>
        <position position="1"/>
    </location>
</feature>
<proteinExistence type="predicted"/>
<accession>A0A093GQL3</accession>
<gene>
    <name evidence="1" type="ORF">N307_13591</name>
</gene>
<protein>
    <submittedName>
        <fullName evidence="1">Uncharacterized protein</fullName>
    </submittedName>
</protein>
<evidence type="ECO:0000313" key="1">
    <source>
        <dbReference type="EMBL" id="KFV69292.1"/>
    </source>
</evidence>